<organism evidence="2 3">
    <name type="scientific">Devosia psychrophila</name>
    <dbReference type="NCBI Taxonomy" id="728005"/>
    <lineage>
        <taxon>Bacteria</taxon>
        <taxon>Pseudomonadati</taxon>
        <taxon>Pseudomonadota</taxon>
        <taxon>Alphaproteobacteria</taxon>
        <taxon>Hyphomicrobiales</taxon>
        <taxon>Devosiaceae</taxon>
        <taxon>Devosia</taxon>
    </lineage>
</organism>
<evidence type="ECO:0000256" key="1">
    <source>
        <dbReference type="SAM" id="MobiDB-lite"/>
    </source>
</evidence>
<proteinExistence type="predicted"/>
<gene>
    <name evidence="2" type="ORF">WH91_14835</name>
</gene>
<dbReference type="EMBL" id="LAPV01000137">
    <property type="protein sequence ID" value="KKC32311.1"/>
    <property type="molecule type" value="Genomic_DNA"/>
</dbReference>
<dbReference type="Proteomes" id="UP000033519">
    <property type="component" value="Unassembled WGS sequence"/>
</dbReference>
<feature type="compositionally biased region" description="Gly residues" evidence="1">
    <location>
        <begin position="1"/>
        <end position="13"/>
    </location>
</feature>
<feature type="region of interest" description="Disordered" evidence="1">
    <location>
        <begin position="1"/>
        <end position="20"/>
    </location>
</feature>
<reference evidence="2 3" key="1">
    <citation type="submission" date="2015-03" db="EMBL/GenBank/DDBJ databases">
        <authorList>
            <person name="Lepp D."/>
            <person name="Hassan Y.I."/>
            <person name="Li X.-Z."/>
            <person name="Zhou T."/>
        </authorList>
    </citation>
    <scope>NUCLEOTIDE SEQUENCE [LARGE SCALE GENOMIC DNA]</scope>
    <source>
        <strain evidence="2 3">Cr7-05</strain>
    </source>
</reference>
<accession>A0ABR5DWB6</accession>
<protein>
    <submittedName>
        <fullName evidence="2">Uncharacterized protein</fullName>
    </submittedName>
</protein>
<feature type="region of interest" description="Disordered" evidence="1">
    <location>
        <begin position="39"/>
        <end position="66"/>
    </location>
</feature>
<evidence type="ECO:0000313" key="3">
    <source>
        <dbReference type="Proteomes" id="UP000033519"/>
    </source>
</evidence>
<evidence type="ECO:0000313" key="2">
    <source>
        <dbReference type="EMBL" id="KKC32311.1"/>
    </source>
</evidence>
<comment type="caution">
    <text evidence="2">The sequence shown here is derived from an EMBL/GenBank/DDBJ whole genome shotgun (WGS) entry which is preliminary data.</text>
</comment>
<sequence>MDLSQGGRGGPGHLGNIDRAAGTTGAGFGGFLGEGWDAGYRQKGNGKRGDNATGFMHHYASSPGNI</sequence>
<keyword evidence="3" id="KW-1185">Reference proteome</keyword>
<name>A0ABR5DWB6_9HYPH</name>